<dbReference type="FunFam" id="1.10.510.10:FF:000554">
    <property type="entry name" value="Predicted protein"/>
    <property type="match status" value="1"/>
</dbReference>
<keyword evidence="2 12" id="KW-0728">SH3 domain</keyword>
<dbReference type="GO" id="GO:0005737">
    <property type="term" value="C:cytoplasm"/>
    <property type="evidence" value="ECO:0007669"/>
    <property type="project" value="UniProtKB-SubCell"/>
</dbReference>
<dbReference type="Gene3D" id="3.30.505.10">
    <property type="entry name" value="SH2 domain"/>
    <property type="match status" value="1"/>
</dbReference>
<dbReference type="FunFam" id="3.30.200.20:FF:000053">
    <property type="entry name" value="Tyrosine-protein kinase"/>
    <property type="match status" value="1"/>
</dbReference>
<dbReference type="PRINTS" id="PR00109">
    <property type="entry name" value="TYRKINASE"/>
</dbReference>
<dbReference type="PROSITE" id="PS00109">
    <property type="entry name" value="PROTEIN_KINASE_TYR"/>
    <property type="match status" value="1"/>
</dbReference>
<dbReference type="CDD" id="cd11769">
    <property type="entry name" value="SH3_CSK"/>
    <property type="match status" value="1"/>
</dbReference>
<dbReference type="GeneID" id="110982913"/>
<dbReference type="SMART" id="SM00219">
    <property type="entry name" value="TyrKc"/>
    <property type="match status" value="1"/>
</dbReference>
<dbReference type="Pfam" id="PF00017">
    <property type="entry name" value="SH2"/>
    <property type="match status" value="1"/>
</dbReference>
<comment type="catalytic activity">
    <reaction evidence="10 14">
        <text>L-tyrosyl-[protein] + ATP = O-phospho-L-tyrosyl-[protein] + ADP + H(+)</text>
        <dbReference type="Rhea" id="RHEA:10596"/>
        <dbReference type="Rhea" id="RHEA-COMP:10136"/>
        <dbReference type="Rhea" id="RHEA-COMP:20101"/>
        <dbReference type="ChEBI" id="CHEBI:15378"/>
        <dbReference type="ChEBI" id="CHEBI:30616"/>
        <dbReference type="ChEBI" id="CHEBI:46858"/>
        <dbReference type="ChEBI" id="CHEBI:61978"/>
        <dbReference type="ChEBI" id="CHEBI:456216"/>
        <dbReference type="EC" id="2.7.10.2"/>
    </reaction>
</comment>
<keyword evidence="3" id="KW-0963">Cytoplasm</keyword>
<gene>
    <name evidence="19" type="primary">LOC110982913</name>
</gene>
<dbReference type="InterPro" id="IPR011009">
    <property type="entry name" value="Kinase-like_dom_sf"/>
</dbReference>
<dbReference type="InterPro" id="IPR035027">
    <property type="entry name" value="Csk-like_SH2"/>
</dbReference>
<dbReference type="PROSITE" id="PS50001">
    <property type="entry name" value="SH2"/>
    <property type="match status" value="1"/>
</dbReference>
<reference evidence="19" key="1">
    <citation type="submission" date="2025-08" db="UniProtKB">
        <authorList>
            <consortium name="RefSeq"/>
        </authorList>
    </citation>
    <scope>IDENTIFICATION</scope>
</reference>
<keyword evidence="18" id="KW-1185">Reference proteome</keyword>
<dbReference type="InterPro" id="IPR000719">
    <property type="entry name" value="Prot_kinase_dom"/>
</dbReference>
<evidence type="ECO:0000313" key="18">
    <source>
        <dbReference type="Proteomes" id="UP000694845"/>
    </source>
</evidence>
<comment type="subcellular location">
    <subcellularLocation>
        <location evidence="1">Cytoplasm</location>
    </subcellularLocation>
</comment>
<dbReference type="InterPro" id="IPR008266">
    <property type="entry name" value="Tyr_kinase_AS"/>
</dbReference>
<dbReference type="FunFam" id="3.30.505.10:FF:000023">
    <property type="entry name" value="Tyrosine-protein kinase"/>
    <property type="match status" value="1"/>
</dbReference>
<evidence type="ECO:0000256" key="4">
    <source>
        <dbReference type="ARBA" id="ARBA00022679"/>
    </source>
</evidence>
<dbReference type="PRINTS" id="PR00452">
    <property type="entry name" value="SH3DOMAIN"/>
</dbReference>
<evidence type="ECO:0000259" key="17">
    <source>
        <dbReference type="PROSITE" id="PS50011"/>
    </source>
</evidence>
<comment type="similarity">
    <text evidence="14">Belongs to the protein kinase superfamily. Tyr protein kinase family.</text>
</comment>
<evidence type="ECO:0000256" key="6">
    <source>
        <dbReference type="ARBA" id="ARBA00022777"/>
    </source>
</evidence>
<feature type="domain" description="SH3" evidence="16">
    <location>
        <begin position="66"/>
        <end position="127"/>
    </location>
</feature>
<proteinExistence type="inferred from homology"/>
<protein>
    <recommendedName>
        <fullName evidence="14">Tyrosine-protein kinase</fullName>
        <ecNumber evidence="14">2.7.10.2</ecNumber>
    </recommendedName>
</protein>
<keyword evidence="7 13" id="KW-0067">ATP-binding</keyword>
<evidence type="ECO:0000256" key="7">
    <source>
        <dbReference type="ARBA" id="ARBA00022840"/>
    </source>
</evidence>
<dbReference type="Pfam" id="PF00018">
    <property type="entry name" value="SH3_1"/>
    <property type="match status" value="1"/>
</dbReference>
<evidence type="ECO:0000256" key="12">
    <source>
        <dbReference type="PROSITE-ProRule" id="PRU00192"/>
    </source>
</evidence>
<dbReference type="AlphaFoldDB" id="A0A8B7YVQ6"/>
<dbReference type="RefSeq" id="XP_022097388.1">
    <property type="nucleotide sequence ID" value="XM_022241696.1"/>
</dbReference>
<dbReference type="Pfam" id="PF07714">
    <property type="entry name" value="PK_Tyr_Ser-Thr"/>
    <property type="match status" value="1"/>
</dbReference>
<organism evidence="18 19">
    <name type="scientific">Acanthaster planci</name>
    <name type="common">Crown-of-thorns starfish</name>
    <dbReference type="NCBI Taxonomy" id="133434"/>
    <lineage>
        <taxon>Eukaryota</taxon>
        <taxon>Metazoa</taxon>
        <taxon>Echinodermata</taxon>
        <taxon>Eleutherozoa</taxon>
        <taxon>Asterozoa</taxon>
        <taxon>Asteroidea</taxon>
        <taxon>Valvatacea</taxon>
        <taxon>Valvatida</taxon>
        <taxon>Acanthasteridae</taxon>
        <taxon>Acanthaster</taxon>
    </lineage>
</organism>
<evidence type="ECO:0000256" key="9">
    <source>
        <dbReference type="ARBA" id="ARBA00023137"/>
    </source>
</evidence>
<dbReference type="GO" id="GO:0004715">
    <property type="term" value="F:non-membrane spanning protein tyrosine kinase activity"/>
    <property type="evidence" value="ECO:0007669"/>
    <property type="project" value="UniProtKB-EC"/>
</dbReference>
<evidence type="ECO:0000259" key="16">
    <source>
        <dbReference type="PROSITE" id="PS50002"/>
    </source>
</evidence>
<keyword evidence="8 11" id="KW-0727">SH2 domain</keyword>
<dbReference type="CTD" id="1445"/>
<evidence type="ECO:0000256" key="13">
    <source>
        <dbReference type="PROSITE-ProRule" id="PRU10141"/>
    </source>
</evidence>
<dbReference type="InterPro" id="IPR000980">
    <property type="entry name" value="SH2"/>
</dbReference>
<dbReference type="SUPFAM" id="SSF55550">
    <property type="entry name" value="SH2 domain"/>
    <property type="match status" value="1"/>
</dbReference>
<dbReference type="Gene3D" id="1.10.510.10">
    <property type="entry name" value="Transferase(Phosphotransferase) domain 1"/>
    <property type="match status" value="1"/>
</dbReference>
<dbReference type="InterPro" id="IPR001245">
    <property type="entry name" value="Ser-Thr/Tyr_kinase_cat_dom"/>
</dbReference>
<evidence type="ECO:0000256" key="2">
    <source>
        <dbReference type="ARBA" id="ARBA00022443"/>
    </source>
</evidence>
<evidence type="ECO:0000313" key="19">
    <source>
        <dbReference type="RefSeq" id="XP_022097388.1"/>
    </source>
</evidence>
<name>A0A8B7YVQ6_ACAPL</name>
<dbReference type="SUPFAM" id="SSF50044">
    <property type="entry name" value="SH3-domain"/>
    <property type="match status" value="1"/>
</dbReference>
<dbReference type="KEGG" id="aplc:110982913"/>
<dbReference type="PANTHER" id="PTHR24418">
    <property type="entry name" value="TYROSINE-PROTEIN KINASE"/>
    <property type="match status" value="1"/>
</dbReference>
<dbReference type="PROSITE" id="PS50011">
    <property type="entry name" value="PROTEIN_KINASE_DOM"/>
    <property type="match status" value="1"/>
</dbReference>
<dbReference type="Gene3D" id="2.30.30.40">
    <property type="entry name" value="SH3 Domains"/>
    <property type="match status" value="1"/>
</dbReference>
<dbReference type="InterPro" id="IPR001452">
    <property type="entry name" value="SH3_domain"/>
</dbReference>
<dbReference type="OrthoDB" id="346907at2759"/>
<evidence type="ECO:0000259" key="15">
    <source>
        <dbReference type="PROSITE" id="PS50001"/>
    </source>
</evidence>
<keyword evidence="9 14" id="KW-0829">Tyrosine-protein kinase</keyword>
<keyword evidence="6 14" id="KW-0418">Kinase</keyword>
<evidence type="ECO:0000256" key="14">
    <source>
        <dbReference type="RuleBase" id="RU362096"/>
    </source>
</evidence>
<feature type="domain" description="Protein kinase" evidence="17">
    <location>
        <begin position="251"/>
        <end position="498"/>
    </location>
</feature>
<keyword evidence="4 14" id="KW-0808">Transferase</keyword>
<evidence type="ECO:0000256" key="5">
    <source>
        <dbReference type="ARBA" id="ARBA00022741"/>
    </source>
</evidence>
<feature type="binding site" evidence="13">
    <location>
        <position position="278"/>
    </location>
    <ligand>
        <name>ATP</name>
        <dbReference type="ChEBI" id="CHEBI:30616"/>
    </ligand>
</feature>
<accession>A0A8B7YVQ6</accession>
<dbReference type="Proteomes" id="UP000694845">
    <property type="component" value="Unplaced"/>
</dbReference>
<dbReference type="PROSITE" id="PS50002">
    <property type="entry name" value="SH3"/>
    <property type="match status" value="1"/>
</dbReference>
<dbReference type="CDD" id="cd09937">
    <property type="entry name" value="SH2_csk_like"/>
    <property type="match status" value="1"/>
</dbReference>
<evidence type="ECO:0000256" key="11">
    <source>
        <dbReference type="PROSITE-ProRule" id="PRU00191"/>
    </source>
</evidence>
<dbReference type="SMART" id="SM00252">
    <property type="entry name" value="SH2"/>
    <property type="match status" value="1"/>
</dbReference>
<evidence type="ECO:0000256" key="3">
    <source>
        <dbReference type="ARBA" id="ARBA00022490"/>
    </source>
</evidence>
<evidence type="ECO:0000256" key="8">
    <source>
        <dbReference type="ARBA" id="ARBA00022999"/>
    </source>
</evidence>
<dbReference type="InterPro" id="IPR020635">
    <property type="entry name" value="Tyr_kinase_cat_dom"/>
</dbReference>
<feature type="domain" description="SH2" evidence="15">
    <location>
        <begin position="135"/>
        <end position="224"/>
    </location>
</feature>
<sequence length="505" mass="57793">MHTCTFELHLLSFMLERHCLYLVEFVSLQIYGGGFVFNLCCHLHVHCTCSCSRSILDYTLWQEKWSPGTECLAKFNFEGSTADDLSFKKGEIVFITKATKDPNWYRARNEKGQEGMIPANYVQKREGVKRQFMPWFHGKISREKAEELLQPCTDGLFLVRESTNFPGDYTLCVGWMGHVEHYHILYDNNKLTIDEERYFENLTKLVEHYEEDSDGLCSRLIVALAKKGELNFSINSDDFVQSGWAINRKNIQLGDLIGKGNFGDVRKGNYMGRKVAIKQLKDDSKAAQTFLAEASVMTKLRHPNLVQLMGVVLPSGQSPLLIVLEFMEKGNLVDYLRSRGRTVIKQPQLLKFAGDVASAMAYLESQNIVHRDLAARNVLISERDIAKVADFGLSKDAAITQQGIKFPIKWTAPEALRKNLFSVKSDVWSFGILIWELYSFGKLPYPKLNLTVVVEHIENGYRMTAPESCPDSIYKIMQQCWDIDPRKRPSFEYIHSQLSGMMRTL</sequence>
<dbReference type="SUPFAM" id="SSF56112">
    <property type="entry name" value="Protein kinase-like (PK-like)"/>
    <property type="match status" value="1"/>
</dbReference>
<keyword evidence="5 13" id="KW-0547">Nucleotide-binding</keyword>
<evidence type="ECO:0000256" key="1">
    <source>
        <dbReference type="ARBA" id="ARBA00004496"/>
    </source>
</evidence>
<dbReference type="InterPro" id="IPR036028">
    <property type="entry name" value="SH3-like_dom_sf"/>
</dbReference>
<dbReference type="InterPro" id="IPR036860">
    <property type="entry name" value="SH2_dom_sf"/>
</dbReference>
<dbReference type="InterPro" id="IPR017441">
    <property type="entry name" value="Protein_kinase_ATP_BS"/>
</dbReference>
<dbReference type="PRINTS" id="PR00401">
    <property type="entry name" value="SH2DOMAIN"/>
</dbReference>
<dbReference type="PROSITE" id="PS00107">
    <property type="entry name" value="PROTEIN_KINASE_ATP"/>
    <property type="match status" value="1"/>
</dbReference>
<evidence type="ECO:0000256" key="10">
    <source>
        <dbReference type="ARBA" id="ARBA00051245"/>
    </source>
</evidence>
<dbReference type="EC" id="2.7.10.2" evidence="14"/>
<dbReference type="InterPro" id="IPR050198">
    <property type="entry name" value="Non-receptor_tyrosine_kinases"/>
</dbReference>
<dbReference type="SMART" id="SM00326">
    <property type="entry name" value="SH3"/>
    <property type="match status" value="1"/>
</dbReference>
<dbReference type="GO" id="GO:0005524">
    <property type="term" value="F:ATP binding"/>
    <property type="evidence" value="ECO:0007669"/>
    <property type="project" value="UniProtKB-UniRule"/>
</dbReference>